<dbReference type="EMBL" id="CP015367">
    <property type="protein sequence ID" value="APT32750.1"/>
    <property type="molecule type" value="Genomic_DNA"/>
</dbReference>
<dbReference type="GO" id="GO:0003700">
    <property type="term" value="F:DNA-binding transcription factor activity"/>
    <property type="evidence" value="ECO:0007669"/>
    <property type="project" value="TreeGrafter"/>
</dbReference>
<evidence type="ECO:0000256" key="1">
    <source>
        <dbReference type="ARBA" id="ARBA00023015"/>
    </source>
</evidence>
<dbReference type="PANTHER" id="PTHR24567:SF74">
    <property type="entry name" value="HTH-TYPE TRANSCRIPTIONAL REGULATOR ARCR"/>
    <property type="match status" value="1"/>
</dbReference>
<evidence type="ECO:0000313" key="6">
    <source>
        <dbReference type="EMBL" id="APT32750.1"/>
    </source>
</evidence>
<dbReference type="EMBL" id="FOPK01000018">
    <property type="protein sequence ID" value="SFH26015.1"/>
    <property type="molecule type" value="Genomic_DNA"/>
</dbReference>
<evidence type="ECO:0000256" key="2">
    <source>
        <dbReference type="ARBA" id="ARBA00023125"/>
    </source>
</evidence>
<proteinExistence type="predicted"/>
<dbReference type="Proteomes" id="UP000185487">
    <property type="component" value="Chromosome"/>
</dbReference>
<dbReference type="PANTHER" id="PTHR24567">
    <property type="entry name" value="CRP FAMILY TRANSCRIPTIONAL REGULATORY PROTEIN"/>
    <property type="match status" value="1"/>
</dbReference>
<dbReference type="InterPro" id="IPR036388">
    <property type="entry name" value="WH-like_DNA-bd_sf"/>
</dbReference>
<dbReference type="InterPro" id="IPR050397">
    <property type="entry name" value="Env_Response_Regulators"/>
</dbReference>
<dbReference type="SUPFAM" id="SSF46785">
    <property type="entry name" value="Winged helix' DNA-binding domain"/>
    <property type="match status" value="1"/>
</dbReference>
<dbReference type="Proteomes" id="UP000199140">
    <property type="component" value="Unassembled WGS sequence"/>
</dbReference>
<feature type="domain" description="Cyclic nucleotide-binding" evidence="4">
    <location>
        <begin position="14"/>
        <end position="59"/>
    </location>
</feature>
<feature type="domain" description="HTH crp-type" evidence="5">
    <location>
        <begin position="149"/>
        <end position="215"/>
    </location>
</feature>
<dbReference type="KEGG" id="mphy:MCBMB27_03459"/>
<dbReference type="Gene3D" id="2.60.120.10">
    <property type="entry name" value="Jelly Rolls"/>
    <property type="match status" value="1"/>
</dbReference>
<keyword evidence="1" id="KW-0805">Transcription regulation</keyword>
<dbReference type="InterPro" id="IPR014710">
    <property type="entry name" value="RmlC-like_jellyroll"/>
</dbReference>
<evidence type="ECO:0000313" key="7">
    <source>
        <dbReference type="EMBL" id="SFH26015.1"/>
    </source>
</evidence>
<dbReference type="CDD" id="cd00038">
    <property type="entry name" value="CAP_ED"/>
    <property type="match status" value="1"/>
</dbReference>
<evidence type="ECO:0000256" key="3">
    <source>
        <dbReference type="ARBA" id="ARBA00023163"/>
    </source>
</evidence>
<keyword evidence="8" id="KW-1185">Reference proteome</keyword>
<dbReference type="SUPFAM" id="SSF51206">
    <property type="entry name" value="cAMP-binding domain-like"/>
    <property type="match status" value="1"/>
</dbReference>
<evidence type="ECO:0000313" key="8">
    <source>
        <dbReference type="Proteomes" id="UP000185487"/>
    </source>
</evidence>
<accession>A0AAE8L7V7</accession>
<dbReference type="Gene3D" id="1.10.10.10">
    <property type="entry name" value="Winged helix-like DNA-binding domain superfamily/Winged helix DNA-binding domain"/>
    <property type="match status" value="1"/>
</dbReference>
<evidence type="ECO:0000259" key="4">
    <source>
        <dbReference type="PROSITE" id="PS50042"/>
    </source>
</evidence>
<dbReference type="InterPro" id="IPR036390">
    <property type="entry name" value="WH_DNA-bd_sf"/>
</dbReference>
<evidence type="ECO:0000313" key="9">
    <source>
        <dbReference type="Proteomes" id="UP000199140"/>
    </source>
</evidence>
<dbReference type="InterPro" id="IPR000595">
    <property type="entry name" value="cNMP-bd_dom"/>
</dbReference>
<dbReference type="Pfam" id="PF13545">
    <property type="entry name" value="HTH_Crp_2"/>
    <property type="match status" value="1"/>
</dbReference>
<keyword evidence="2" id="KW-0238">DNA-binding</keyword>
<dbReference type="SMART" id="SM00419">
    <property type="entry name" value="HTH_CRP"/>
    <property type="match status" value="1"/>
</dbReference>
<protein>
    <submittedName>
        <fullName evidence="6">Regulation and Cell signaling</fullName>
    </submittedName>
    <submittedName>
        <fullName evidence="7">cAMP-binding domain of CRP or a regulatory subunit of cAMP-dependent protein kinases</fullName>
    </submittedName>
</protein>
<dbReference type="PROSITE" id="PS50042">
    <property type="entry name" value="CNMP_BINDING_3"/>
    <property type="match status" value="1"/>
</dbReference>
<dbReference type="SMART" id="SM00100">
    <property type="entry name" value="cNMP"/>
    <property type="match status" value="1"/>
</dbReference>
<dbReference type="RefSeq" id="WP_043386450.1">
    <property type="nucleotide sequence ID" value="NZ_CP015367.1"/>
</dbReference>
<dbReference type="PROSITE" id="PS51063">
    <property type="entry name" value="HTH_CRP_2"/>
    <property type="match status" value="1"/>
</dbReference>
<dbReference type="InterPro" id="IPR018490">
    <property type="entry name" value="cNMP-bd_dom_sf"/>
</dbReference>
<reference evidence="7 9" key="2">
    <citation type="submission" date="2016-10" db="EMBL/GenBank/DDBJ databases">
        <authorList>
            <person name="Varghese N."/>
            <person name="Submissions S."/>
        </authorList>
    </citation>
    <scope>NUCLEOTIDE SEQUENCE [LARGE SCALE GENOMIC DNA]</scope>
    <source>
        <strain evidence="7 9">CBMB27</strain>
    </source>
</reference>
<sequence>MPPNSPSPLERNLLLRSLPPVERSRLLPHAEVVTLVRGDVLFEPGDEVTAMIFPLDGTVVSLIVPLEEGRTIETATVGREGALGGVVSQGYLPAFNRAVVQMGGAAVRLDAARMQAAKRTSLPIRNALVRYADCLLAQVVQSVACNAAHPIEQRCARWVLALHDRLATDVLPVTQDMLAEMLGVRRTYLSGILNRLQAQGLIEMGRARITVRDRPALQAASCECHRRVQEHFALVLGATFTPAGTLVALDPDGAPDPLATHGAISA</sequence>
<dbReference type="AlphaFoldDB" id="A0AAE8L7V7"/>
<dbReference type="InterPro" id="IPR012318">
    <property type="entry name" value="HTH_CRP"/>
</dbReference>
<organism evidence="7 9">
    <name type="scientific">Methylobacterium phyllosphaerae</name>
    <dbReference type="NCBI Taxonomy" id="418223"/>
    <lineage>
        <taxon>Bacteria</taxon>
        <taxon>Pseudomonadati</taxon>
        <taxon>Pseudomonadota</taxon>
        <taxon>Alphaproteobacteria</taxon>
        <taxon>Hyphomicrobiales</taxon>
        <taxon>Methylobacteriaceae</taxon>
        <taxon>Methylobacterium</taxon>
    </lineage>
</organism>
<dbReference type="GO" id="GO:0005829">
    <property type="term" value="C:cytosol"/>
    <property type="evidence" value="ECO:0007669"/>
    <property type="project" value="TreeGrafter"/>
</dbReference>
<gene>
    <name evidence="6" type="ORF">MCBMB27_03459</name>
    <name evidence="7" type="ORF">SAMN05192567_11820</name>
</gene>
<dbReference type="GO" id="GO:0003677">
    <property type="term" value="F:DNA binding"/>
    <property type="evidence" value="ECO:0007669"/>
    <property type="project" value="UniProtKB-KW"/>
</dbReference>
<evidence type="ECO:0000259" key="5">
    <source>
        <dbReference type="PROSITE" id="PS51063"/>
    </source>
</evidence>
<keyword evidence="3" id="KW-0804">Transcription</keyword>
<reference evidence="6 8" key="1">
    <citation type="submission" date="2016-04" db="EMBL/GenBank/DDBJ databases">
        <title>Complete genome sequencing and analysis of CBMB27, Methylobacterium phyllosphaerae isolated from leaf tissues of rice (Oryza sativa L.).</title>
        <authorList>
            <person name="Lee Y."/>
            <person name="Hwangbo K."/>
            <person name="Chung H."/>
            <person name="Yoo J."/>
            <person name="Kim K.Y."/>
            <person name="Sa T.M."/>
            <person name="Um Y."/>
            <person name="Madhaiyan M."/>
        </authorList>
    </citation>
    <scope>NUCLEOTIDE SEQUENCE [LARGE SCALE GENOMIC DNA]</scope>
    <source>
        <strain evidence="6 8">CBMB27</strain>
    </source>
</reference>
<name>A0AAE8L7V7_9HYPH</name>